<sequence length="76" mass="7921">MSPRVPFPALACLLDLGLSRRPYNAFPALGNPPMPWDGHIELASRPAVNLLPSDASGACQGGIYTGQAAGVVSLIY</sequence>
<keyword evidence="2" id="KW-1185">Reference proteome</keyword>
<proteinExistence type="predicted"/>
<evidence type="ECO:0000313" key="2">
    <source>
        <dbReference type="Proteomes" id="UP000320762"/>
    </source>
</evidence>
<name>A0A550CVF6_9AGAR</name>
<comment type="caution">
    <text evidence="1">The sequence shown here is derived from an EMBL/GenBank/DDBJ whole genome shotgun (WGS) entry which is preliminary data.</text>
</comment>
<organism evidence="1 2">
    <name type="scientific">Schizophyllum amplum</name>
    <dbReference type="NCBI Taxonomy" id="97359"/>
    <lineage>
        <taxon>Eukaryota</taxon>
        <taxon>Fungi</taxon>
        <taxon>Dikarya</taxon>
        <taxon>Basidiomycota</taxon>
        <taxon>Agaricomycotina</taxon>
        <taxon>Agaricomycetes</taxon>
        <taxon>Agaricomycetidae</taxon>
        <taxon>Agaricales</taxon>
        <taxon>Schizophyllaceae</taxon>
        <taxon>Schizophyllum</taxon>
    </lineage>
</organism>
<protein>
    <submittedName>
        <fullName evidence="1">Uncharacterized protein</fullName>
    </submittedName>
</protein>
<dbReference type="EMBL" id="VDMD01000001">
    <property type="protein sequence ID" value="TRM68778.1"/>
    <property type="molecule type" value="Genomic_DNA"/>
</dbReference>
<reference evidence="1 2" key="1">
    <citation type="journal article" date="2019" name="New Phytol.">
        <title>Comparative genomics reveals unique wood-decay strategies and fruiting body development in the Schizophyllaceae.</title>
        <authorList>
            <person name="Almasi E."/>
            <person name="Sahu N."/>
            <person name="Krizsan K."/>
            <person name="Balint B."/>
            <person name="Kovacs G.M."/>
            <person name="Kiss B."/>
            <person name="Cseklye J."/>
            <person name="Drula E."/>
            <person name="Henrissat B."/>
            <person name="Nagy I."/>
            <person name="Chovatia M."/>
            <person name="Adam C."/>
            <person name="LaButti K."/>
            <person name="Lipzen A."/>
            <person name="Riley R."/>
            <person name="Grigoriev I.V."/>
            <person name="Nagy L.G."/>
        </authorList>
    </citation>
    <scope>NUCLEOTIDE SEQUENCE [LARGE SCALE GENOMIC DNA]</scope>
    <source>
        <strain evidence="1 2">NL-1724</strain>
    </source>
</reference>
<dbReference type="AlphaFoldDB" id="A0A550CVF6"/>
<dbReference type="Proteomes" id="UP000320762">
    <property type="component" value="Unassembled WGS sequence"/>
</dbReference>
<evidence type="ECO:0000313" key="1">
    <source>
        <dbReference type="EMBL" id="TRM68778.1"/>
    </source>
</evidence>
<gene>
    <name evidence="1" type="ORF">BD626DRAFT_471810</name>
</gene>
<accession>A0A550CVF6</accession>